<evidence type="ECO:0000256" key="2">
    <source>
        <dbReference type="SAM" id="MobiDB-lite"/>
    </source>
</evidence>
<feature type="compositionally biased region" description="Low complexity" evidence="2">
    <location>
        <begin position="432"/>
        <end position="445"/>
    </location>
</feature>
<feature type="region of interest" description="Disordered" evidence="2">
    <location>
        <begin position="88"/>
        <end position="138"/>
    </location>
</feature>
<dbReference type="GO" id="GO:0000981">
    <property type="term" value="F:DNA-binding transcription factor activity, RNA polymerase II-specific"/>
    <property type="evidence" value="ECO:0007669"/>
    <property type="project" value="InterPro"/>
</dbReference>
<protein>
    <recommendedName>
        <fullName evidence="3">Zn(2)-C6 fungal-type domain-containing protein</fullName>
    </recommendedName>
</protein>
<sequence>MTDSNARSPEAANEETSDASVADVESYGSVKHGYKPESSNSPSSKRFTRLACNRCHSHKLRCVRSDMNSNSEGCERCFRANTKCVYGTPMRLGRPPVTSITNQAANSKNPGEGDGGNSNSSNSSSTYSTNGSIPANQQTLSTGDAVLHKHQDLVIHGSVSQSPDIGTKTKSKTKKRKVADSFTVPDTDSPILSWNIADNDALMPLDGEGLGPTSTLLHHGGDHLGTNSHSSYDNFRDLSIFTTFEPLQWSLPHLNNVTGASDYFVNGTQPFSDLFPESFGSVHWPSHEESSGDNHTFPSLSDQLSSFDSSPTDPYGDATSTMDECVQDLAELQSMLYRCSISSHATAVGSQSRVVDSLATTNLESSSTNPLVPTGIQPPAVSDTQADSIFTTAQAFINVLNRLAIHAPGANAAKSSNTTQGIPPTDAGGMSGQPVPGSQPSSSTSSPGQYNATFFLVLTCYLRLLNICEPFITDLRLRLQNSNITAQPTVGDLPSLRLGQFTPPAASELQILLLVHAIRHLLDRIDKGIMTCFPVEMEAGAGSKDQAVNCASEQGRIKGDPNRRVHVVAMQFTLKEIQMREDILHRGVAGVTDMLKESALL</sequence>
<dbReference type="EMBL" id="JAFJYH010000322">
    <property type="protein sequence ID" value="KAG4413303.1"/>
    <property type="molecule type" value="Genomic_DNA"/>
</dbReference>
<dbReference type="CDD" id="cd00067">
    <property type="entry name" value="GAL4"/>
    <property type="match status" value="1"/>
</dbReference>
<feature type="compositionally biased region" description="Polar residues" evidence="2">
    <location>
        <begin position="98"/>
        <end position="108"/>
    </location>
</feature>
<dbReference type="Proteomes" id="UP000664132">
    <property type="component" value="Unassembled WGS sequence"/>
</dbReference>
<feature type="region of interest" description="Disordered" evidence="2">
    <location>
        <begin position="411"/>
        <end position="445"/>
    </location>
</feature>
<proteinExistence type="predicted"/>
<name>A0A8H7T6M3_9HELO</name>
<dbReference type="AlphaFoldDB" id="A0A8H7T6M3"/>
<evidence type="ECO:0000313" key="4">
    <source>
        <dbReference type="EMBL" id="KAG4413303.1"/>
    </source>
</evidence>
<dbReference type="OrthoDB" id="4222821at2759"/>
<keyword evidence="5" id="KW-1185">Reference proteome</keyword>
<dbReference type="InterPro" id="IPR001138">
    <property type="entry name" value="Zn2Cys6_DnaBD"/>
</dbReference>
<gene>
    <name evidence="4" type="ORF">IFR04_013563</name>
</gene>
<evidence type="ECO:0000256" key="1">
    <source>
        <dbReference type="ARBA" id="ARBA00023242"/>
    </source>
</evidence>
<dbReference type="Gene3D" id="4.10.240.10">
    <property type="entry name" value="Zn(2)-C6 fungal-type DNA-binding domain"/>
    <property type="match status" value="1"/>
</dbReference>
<feature type="compositionally biased region" description="Polar residues" evidence="2">
    <location>
        <begin position="413"/>
        <end position="422"/>
    </location>
</feature>
<keyword evidence="1" id="KW-0539">Nucleus</keyword>
<dbReference type="SUPFAM" id="SSF57701">
    <property type="entry name" value="Zn2/Cys6 DNA-binding domain"/>
    <property type="match status" value="1"/>
</dbReference>
<reference evidence="4" key="1">
    <citation type="submission" date="2021-02" db="EMBL/GenBank/DDBJ databases">
        <title>Genome sequence Cadophora malorum strain M34.</title>
        <authorList>
            <person name="Stefanovic E."/>
            <person name="Vu D."/>
            <person name="Scully C."/>
            <person name="Dijksterhuis J."/>
            <person name="Roader J."/>
            <person name="Houbraken J."/>
        </authorList>
    </citation>
    <scope>NUCLEOTIDE SEQUENCE</scope>
    <source>
        <strain evidence="4">M34</strain>
    </source>
</reference>
<feature type="region of interest" description="Disordered" evidence="2">
    <location>
        <begin position="1"/>
        <end position="46"/>
    </location>
</feature>
<feature type="compositionally biased region" description="Low complexity" evidence="2">
    <location>
        <begin position="117"/>
        <end position="132"/>
    </location>
</feature>
<dbReference type="PROSITE" id="PS50048">
    <property type="entry name" value="ZN2_CY6_FUNGAL_2"/>
    <property type="match status" value="1"/>
</dbReference>
<comment type="caution">
    <text evidence="4">The sequence shown here is derived from an EMBL/GenBank/DDBJ whole genome shotgun (WGS) entry which is preliminary data.</text>
</comment>
<evidence type="ECO:0000259" key="3">
    <source>
        <dbReference type="PROSITE" id="PS50048"/>
    </source>
</evidence>
<feature type="domain" description="Zn(2)-C6 fungal-type" evidence="3">
    <location>
        <begin position="51"/>
        <end position="86"/>
    </location>
</feature>
<feature type="compositionally biased region" description="Low complexity" evidence="2">
    <location>
        <begin position="297"/>
        <end position="311"/>
    </location>
</feature>
<accession>A0A8H7T6M3</accession>
<dbReference type="PROSITE" id="PS00463">
    <property type="entry name" value="ZN2_CY6_FUNGAL_1"/>
    <property type="match status" value="1"/>
</dbReference>
<feature type="region of interest" description="Disordered" evidence="2">
    <location>
        <begin position="284"/>
        <end position="320"/>
    </location>
</feature>
<organism evidence="4 5">
    <name type="scientific">Cadophora malorum</name>
    <dbReference type="NCBI Taxonomy" id="108018"/>
    <lineage>
        <taxon>Eukaryota</taxon>
        <taxon>Fungi</taxon>
        <taxon>Dikarya</taxon>
        <taxon>Ascomycota</taxon>
        <taxon>Pezizomycotina</taxon>
        <taxon>Leotiomycetes</taxon>
        <taxon>Helotiales</taxon>
        <taxon>Ploettnerulaceae</taxon>
        <taxon>Cadophora</taxon>
    </lineage>
</organism>
<evidence type="ECO:0000313" key="5">
    <source>
        <dbReference type="Proteomes" id="UP000664132"/>
    </source>
</evidence>
<dbReference type="InterPro" id="IPR036864">
    <property type="entry name" value="Zn2-C6_fun-type_DNA-bd_sf"/>
</dbReference>
<dbReference type="GO" id="GO:0008270">
    <property type="term" value="F:zinc ion binding"/>
    <property type="evidence" value="ECO:0007669"/>
    <property type="project" value="InterPro"/>
</dbReference>
<feature type="region of interest" description="Disordered" evidence="2">
    <location>
        <begin position="157"/>
        <end position="181"/>
    </location>
</feature>